<dbReference type="EMBL" id="QKKF02010660">
    <property type="protein sequence ID" value="RZF44418.1"/>
    <property type="molecule type" value="Genomic_DNA"/>
</dbReference>
<evidence type="ECO:0000256" key="1">
    <source>
        <dbReference type="SAM" id="MobiDB-lite"/>
    </source>
</evidence>
<protein>
    <submittedName>
        <fullName evidence="2">Uncharacterized protein</fullName>
    </submittedName>
</protein>
<dbReference type="OrthoDB" id="6625875at2759"/>
<name>A0A482XGI6_LAOST</name>
<reference evidence="2 3" key="1">
    <citation type="journal article" date="2017" name="Gigascience">
        <title>Genome sequence of the small brown planthopper, Laodelphax striatellus.</title>
        <authorList>
            <person name="Zhu J."/>
            <person name="Jiang F."/>
            <person name="Wang X."/>
            <person name="Yang P."/>
            <person name="Bao Y."/>
            <person name="Zhao W."/>
            <person name="Wang W."/>
            <person name="Lu H."/>
            <person name="Wang Q."/>
            <person name="Cui N."/>
            <person name="Li J."/>
            <person name="Chen X."/>
            <person name="Luo L."/>
            <person name="Yu J."/>
            <person name="Kang L."/>
            <person name="Cui F."/>
        </authorList>
    </citation>
    <scope>NUCLEOTIDE SEQUENCE [LARGE SCALE GENOMIC DNA]</scope>
    <source>
        <strain evidence="2">Lst14</strain>
    </source>
</reference>
<evidence type="ECO:0000313" key="2">
    <source>
        <dbReference type="EMBL" id="RZF44418.1"/>
    </source>
</evidence>
<keyword evidence="3" id="KW-1185">Reference proteome</keyword>
<dbReference type="InParanoid" id="A0A482XGI6"/>
<comment type="caution">
    <text evidence="2">The sequence shown here is derived from an EMBL/GenBank/DDBJ whole genome shotgun (WGS) entry which is preliminary data.</text>
</comment>
<gene>
    <name evidence="2" type="ORF">LSTR_LSTR013678</name>
</gene>
<feature type="region of interest" description="Disordered" evidence="1">
    <location>
        <begin position="40"/>
        <end position="59"/>
    </location>
</feature>
<dbReference type="AlphaFoldDB" id="A0A482XGI6"/>
<organism evidence="2 3">
    <name type="scientific">Laodelphax striatellus</name>
    <name type="common">Small brown planthopper</name>
    <name type="synonym">Delphax striatella</name>
    <dbReference type="NCBI Taxonomy" id="195883"/>
    <lineage>
        <taxon>Eukaryota</taxon>
        <taxon>Metazoa</taxon>
        <taxon>Ecdysozoa</taxon>
        <taxon>Arthropoda</taxon>
        <taxon>Hexapoda</taxon>
        <taxon>Insecta</taxon>
        <taxon>Pterygota</taxon>
        <taxon>Neoptera</taxon>
        <taxon>Paraneoptera</taxon>
        <taxon>Hemiptera</taxon>
        <taxon>Auchenorrhyncha</taxon>
        <taxon>Fulgoroidea</taxon>
        <taxon>Delphacidae</taxon>
        <taxon>Criomorphinae</taxon>
        <taxon>Laodelphax</taxon>
    </lineage>
</organism>
<dbReference type="Proteomes" id="UP000291343">
    <property type="component" value="Unassembled WGS sequence"/>
</dbReference>
<sequence>PKQQTAVHLVASRQTGTATSILRALLAAAGRDIRIRPDGGEDCEECRREKRLGERKVTR</sequence>
<dbReference type="STRING" id="195883.A0A482XGI6"/>
<accession>A0A482XGI6</accession>
<proteinExistence type="predicted"/>
<evidence type="ECO:0000313" key="3">
    <source>
        <dbReference type="Proteomes" id="UP000291343"/>
    </source>
</evidence>
<feature type="non-terminal residue" evidence="2">
    <location>
        <position position="1"/>
    </location>
</feature>